<dbReference type="Gene3D" id="1.10.510.10">
    <property type="entry name" value="Transferase(Phosphotransferase) domain 1"/>
    <property type="match status" value="1"/>
</dbReference>
<dbReference type="SUPFAM" id="SSF56112">
    <property type="entry name" value="Protein kinase-like (PK-like)"/>
    <property type="match status" value="1"/>
</dbReference>
<dbReference type="Pfam" id="PF06293">
    <property type="entry name" value="Kdo"/>
    <property type="match status" value="1"/>
</dbReference>
<dbReference type="GO" id="GO:0004672">
    <property type="term" value="F:protein kinase activity"/>
    <property type="evidence" value="ECO:0007669"/>
    <property type="project" value="InterPro"/>
</dbReference>
<dbReference type="Proteomes" id="UP000192927">
    <property type="component" value="Unassembled WGS sequence"/>
</dbReference>
<dbReference type="GO" id="GO:0005524">
    <property type="term" value="F:ATP binding"/>
    <property type="evidence" value="ECO:0007669"/>
    <property type="project" value="InterPro"/>
</dbReference>
<name>A0A1W5D015_9LECA</name>
<dbReference type="AlphaFoldDB" id="A0A1W5D015"/>
<reference evidence="3" key="1">
    <citation type="submission" date="2017-03" db="EMBL/GenBank/DDBJ databases">
        <authorList>
            <person name="Sharma R."/>
            <person name="Thines M."/>
        </authorList>
    </citation>
    <scope>NUCLEOTIDE SEQUENCE [LARGE SCALE GENOMIC DNA]</scope>
</reference>
<feature type="domain" description="Protein kinase" evidence="1">
    <location>
        <begin position="171"/>
        <end position="395"/>
    </location>
</feature>
<accession>A0A1W5D015</accession>
<dbReference type="Gene3D" id="3.30.200.20">
    <property type="entry name" value="Phosphorylase Kinase, domain 1"/>
    <property type="match status" value="1"/>
</dbReference>
<evidence type="ECO:0000313" key="2">
    <source>
        <dbReference type="EMBL" id="SLM36436.1"/>
    </source>
</evidence>
<dbReference type="PROSITE" id="PS50011">
    <property type="entry name" value="PROTEIN_KINASE_DOM"/>
    <property type="match status" value="1"/>
</dbReference>
<dbReference type="InterPro" id="IPR011009">
    <property type="entry name" value="Kinase-like_dom_sf"/>
</dbReference>
<protein>
    <submittedName>
        <fullName evidence="2">Protein kinase-like domain</fullName>
    </submittedName>
</protein>
<dbReference type="InterPro" id="IPR000719">
    <property type="entry name" value="Prot_kinase_dom"/>
</dbReference>
<keyword evidence="2" id="KW-0808">Transferase</keyword>
<evidence type="ECO:0000259" key="1">
    <source>
        <dbReference type="PROSITE" id="PS50011"/>
    </source>
</evidence>
<dbReference type="EMBL" id="FWEW01001082">
    <property type="protein sequence ID" value="SLM36436.1"/>
    <property type="molecule type" value="Genomic_DNA"/>
</dbReference>
<proteinExistence type="predicted"/>
<keyword evidence="2" id="KW-0418">Kinase</keyword>
<organism evidence="2 3">
    <name type="scientific">Lasallia pustulata</name>
    <dbReference type="NCBI Taxonomy" id="136370"/>
    <lineage>
        <taxon>Eukaryota</taxon>
        <taxon>Fungi</taxon>
        <taxon>Dikarya</taxon>
        <taxon>Ascomycota</taxon>
        <taxon>Pezizomycotina</taxon>
        <taxon>Lecanoromycetes</taxon>
        <taxon>OSLEUM clade</taxon>
        <taxon>Umbilicariomycetidae</taxon>
        <taxon>Umbilicariales</taxon>
        <taxon>Umbilicariaceae</taxon>
        <taxon>Lasallia</taxon>
    </lineage>
</organism>
<sequence length="395" mass="44122">MEEDMQQMSLSENPPRRSARLLAQAKRTKLPALTEPTEPVAVTAARAARSTRPRADQFCVYNASDGAQDTEHRAAAFVAEYKAPHKLPLGIIYEGLGDMELEEVVHCRETDGREGKGRQYCTQKCLRGLVEGSSLDEMCPNLQDHGEGRHRIDRPTFLDLMCRQFSQDLDTDCKPVGLRGSRGVLFKVRLTSHGYTVAAKCTPVDFIAHLRHEAAIYECLRPIQGIHVPVHLGNVDLVRPYFYEGIAEIVHMMFLSFGGTLSSRHINANNGPDLIEQVGRSIQAIHRLGVLHRDAMPRNMLWNEEVRQVMAIDFERAAVPKLRAVLGVISPNRKRKRVIEGGLNKQPIDGRGEFVREMQWGRGPRRSSVGGVKAPYLNVLNHGGSQGRVTKRGIS</sequence>
<evidence type="ECO:0000313" key="3">
    <source>
        <dbReference type="Proteomes" id="UP000192927"/>
    </source>
</evidence>
<keyword evidence="3" id="KW-1185">Reference proteome</keyword>